<reference evidence="4 5" key="1">
    <citation type="submission" date="2023-10" db="EMBL/GenBank/DDBJ databases">
        <title>Glaciecola aquimarina strain GGW-M5 nov., isolated from a coastal seawater.</title>
        <authorList>
            <person name="Bayburt H."/>
            <person name="Kim J.M."/>
            <person name="Choi B.J."/>
            <person name="Jeon C.O."/>
        </authorList>
    </citation>
    <scope>NUCLEOTIDE SEQUENCE [LARGE SCALE GENOMIC DNA]</scope>
    <source>
        <strain evidence="4 5">KCTC 32108</strain>
    </source>
</reference>
<name>A0ABU3SVU5_9ALTE</name>
<evidence type="ECO:0000256" key="1">
    <source>
        <dbReference type="ARBA" id="ARBA00022553"/>
    </source>
</evidence>
<evidence type="ECO:0000313" key="5">
    <source>
        <dbReference type="Proteomes" id="UP001247805"/>
    </source>
</evidence>
<dbReference type="InterPro" id="IPR011006">
    <property type="entry name" value="CheY-like_superfamily"/>
</dbReference>
<evidence type="ECO:0000313" key="4">
    <source>
        <dbReference type="EMBL" id="MDU0354136.1"/>
    </source>
</evidence>
<gene>
    <name evidence="4" type="ORF">RS130_09470</name>
</gene>
<keyword evidence="1 2" id="KW-0597">Phosphoprotein</keyword>
<dbReference type="EMBL" id="JAWDIO010000002">
    <property type="protein sequence ID" value="MDU0354136.1"/>
    <property type="molecule type" value="Genomic_DNA"/>
</dbReference>
<dbReference type="CDD" id="cd17574">
    <property type="entry name" value="REC_OmpR"/>
    <property type="match status" value="1"/>
</dbReference>
<dbReference type="SMART" id="SM00448">
    <property type="entry name" value="REC"/>
    <property type="match status" value="1"/>
</dbReference>
<dbReference type="InterPro" id="IPR050595">
    <property type="entry name" value="Bact_response_regulator"/>
</dbReference>
<keyword evidence="5" id="KW-1185">Reference proteome</keyword>
<dbReference type="RefSeq" id="WP_316025757.1">
    <property type="nucleotide sequence ID" value="NZ_JAWDIO010000002.1"/>
</dbReference>
<dbReference type="SUPFAM" id="SSF52172">
    <property type="entry name" value="CheY-like"/>
    <property type="match status" value="1"/>
</dbReference>
<evidence type="ECO:0000259" key="3">
    <source>
        <dbReference type="PROSITE" id="PS50110"/>
    </source>
</evidence>
<evidence type="ECO:0000256" key="2">
    <source>
        <dbReference type="PROSITE-ProRule" id="PRU00169"/>
    </source>
</evidence>
<dbReference type="PROSITE" id="PS50110">
    <property type="entry name" value="RESPONSE_REGULATORY"/>
    <property type="match status" value="1"/>
</dbReference>
<dbReference type="InterPro" id="IPR001789">
    <property type="entry name" value="Sig_transdc_resp-reg_receiver"/>
</dbReference>
<accession>A0ABU3SVU5</accession>
<dbReference type="Pfam" id="PF00072">
    <property type="entry name" value="Response_reg"/>
    <property type="match status" value="1"/>
</dbReference>
<sequence length="231" mass="26412">MLVQLAHNKNTPEYIQLRVIGYLGPKRRVLVVDDDSSQRQLITDLLKPLGFDVLQAAEARTGMGILANNKIHLMILDVRMPEIDGWTMAKQIREQQYNMPVLMVSANARDADTNLAADGHHNGYIAKPVNLDALLGKIGELLSIKWQFEHKDQTTHVHEIIQSKPPIHKEQYQELIALAEIGYLSGFKDKLDKITEHYHVPADILSQLLEYVKFCNFPEIIKYLEEISHEQ</sequence>
<dbReference type="Gene3D" id="3.40.50.2300">
    <property type="match status" value="1"/>
</dbReference>
<dbReference type="Proteomes" id="UP001247805">
    <property type="component" value="Unassembled WGS sequence"/>
</dbReference>
<feature type="domain" description="Response regulatory" evidence="3">
    <location>
        <begin position="28"/>
        <end position="142"/>
    </location>
</feature>
<organism evidence="4 5">
    <name type="scientific">Paraglaciecola aquimarina</name>
    <dbReference type="NCBI Taxonomy" id="1235557"/>
    <lineage>
        <taxon>Bacteria</taxon>
        <taxon>Pseudomonadati</taxon>
        <taxon>Pseudomonadota</taxon>
        <taxon>Gammaproteobacteria</taxon>
        <taxon>Alteromonadales</taxon>
        <taxon>Alteromonadaceae</taxon>
        <taxon>Paraglaciecola</taxon>
    </lineage>
</organism>
<dbReference type="PANTHER" id="PTHR44591:SF3">
    <property type="entry name" value="RESPONSE REGULATORY DOMAIN-CONTAINING PROTEIN"/>
    <property type="match status" value="1"/>
</dbReference>
<dbReference type="PANTHER" id="PTHR44591">
    <property type="entry name" value="STRESS RESPONSE REGULATOR PROTEIN 1"/>
    <property type="match status" value="1"/>
</dbReference>
<protein>
    <submittedName>
        <fullName evidence="4">Response regulator</fullName>
    </submittedName>
</protein>
<proteinExistence type="predicted"/>
<feature type="modified residue" description="4-aspartylphosphate" evidence="2">
    <location>
        <position position="77"/>
    </location>
</feature>
<comment type="caution">
    <text evidence="4">The sequence shown here is derived from an EMBL/GenBank/DDBJ whole genome shotgun (WGS) entry which is preliminary data.</text>
</comment>